<dbReference type="OrthoDB" id="9787787at2"/>
<keyword evidence="4 7" id="KW-0068">Autocatalytic cleavage</keyword>
<dbReference type="RefSeq" id="WP_081884360.1">
    <property type="nucleotide sequence ID" value="NZ_JGZI01000010.1"/>
</dbReference>
<keyword evidence="3 7" id="KW-0378">Hydrolase</keyword>
<evidence type="ECO:0000256" key="1">
    <source>
        <dbReference type="ARBA" id="ARBA00007484"/>
    </source>
</evidence>
<dbReference type="EMBL" id="JGZI01000010">
    <property type="protein sequence ID" value="KFI81306.1"/>
    <property type="molecule type" value="Genomic_DNA"/>
</dbReference>
<dbReference type="PANTHER" id="PTHR33516">
    <property type="entry name" value="LEXA REPRESSOR"/>
    <property type="match status" value="1"/>
</dbReference>
<dbReference type="AlphaFoldDB" id="A0A087CDF6"/>
<evidence type="ECO:0000256" key="3">
    <source>
        <dbReference type="ARBA" id="ARBA00022801"/>
    </source>
</evidence>
<evidence type="ECO:0000256" key="4">
    <source>
        <dbReference type="ARBA" id="ARBA00022813"/>
    </source>
</evidence>
<accession>A0A087CDF6</accession>
<dbReference type="PRINTS" id="PR00726">
    <property type="entry name" value="LEXASERPTASE"/>
</dbReference>
<dbReference type="GO" id="GO:0006281">
    <property type="term" value="P:DNA repair"/>
    <property type="evidence" value="ECO:0007669"/>
    <property type="project" value="UniProtKB-KW"/>
</dbReference>
<gene>
    <name evidence="10" type="ORF">BPSY_1714</name>
</gene>
<dbReference type="GO" id="GO:0004252">
    <property type="term" value="F:serine-type endopeptidase activity"/>
    <property type="evidence" value="ECO:0007669"/>
    <property type="project" value="UniProtKB-EC"/>
</dbReference>
<name>A0A087CDF6_9BIFI</name>
<dbReference type="PANTHER" id="PTHR33516:SF2">
    <property type="entry name" value="LEXA REPRESSOR-RELATED"/>
    <property type="match status" value="1"/>
</dbReference>
<evidence type="ECO:0000313" key="11">
    <source>
        <dbReference type="Proteomes" id="UP000029050"/>
    </source>
</evidence>
<keyword evidence="6" id="KW-0742">SOS response</keyword>
<dbReference type="GO" id="GO:0003677">
    <property type="term" value="F:DNA binding"/>
    <property type="evidence" value="ECO:0007669"/>
    <property type="project" value="InterPro"/>
</dbReference>
<dbReference type="Pfam" id="PF00717">
    <property type="entry name" value="Peptidase_S24"/>
    <property type="match status" value="1"/>
</dbReference>
<evidence type="ECO:0000256" key="7">
    <source>
        <dbReference type="RuleBase" id="RU003991"/>
    </source>
</evidence>
<sequence length="215" mass="23177">MFETSESRPIPRGSIPRGSIPHGSIFHALIQPTPVPLALESVRAGFPSVAQDYFAGDFSFDENVIIHPDTTFILKVAGDSMEGAGIFDEDLLVVDRSLEPQEGDVVVAILDDELTVKRLLMHGHVPILHAENARYPDFIPQDDQSLSIWGVVTGNYHSQRNTTMIHHGNTPSGHTPLPGVSSSSAAARTEAAPQTGASRDAKARVNSAYASSGWR</sequence>
<dbReference type="InterPro" id="IPR006197">
    <property type="entry name" value="Peptidase_S24_LexA"/>
</dbReference>
<evidence type="ECO:0000259" key="9">
    <source>
        <dbReference type="Pfam" id="PF00717"/>
    </source>
</evidence>
<evidence type="ECO:0000256" key="8">
    <source>
        <dbReference type="SAM" id="MobiDB-lite"/>
    </source>
</evidence>
<dbReference type="InterPro" id="IPR036286">
    <property type="entry name" value="LexA/Signal_pep-like_sf"/>
</dbReference>
<dbReference type="GO" id="GO:0006355">
    <property type="term" value="P:regulation of DNA-templated transcription"/>
    <property type="evidence" value="ECO:0007669"/>
    <property type="project" value="InterPro"/>
</dbReference>
<dbReference type="InterPro" id="IPR050077">
    <property type="entry name" value="LexA_repressor"/>
</dbReference>
<feature type="region of interest" description="Disordered" evidence="8">
    <location>
        <begin position="161"/>
        <end position="215"/>
    </location>
</feature>
<evidence type="ECO:0000256" key="2">
    <source>
        <dbReference type="ARBA" id="ARBA00022763"/>
    </source>
</evidence>
<dbReference type="CDD" id="cd06529">
    <property type="entry name" value="S24_LexA-like"/>
    <property type="match status" value="1"/>
</dbReference>
<protein>
    <submittedName>
        <fullName evidence="10">Peptidase S24 and S26 domain protein</fullName>
        <ecNumber evidence="10">3.4.21.88</ecNumber>
    </submittedName>
</protein>
<comment type="similarity">
    <text evidence="1 7">Belongs to the peptidase S24 family.</text>
</comment>
<evidence type="ECO:0000256" key="6">
    <source>
        <dbReference type="ARBA" id="ARBA00023236"/>
    </source>
</evidence>
<dbReference type="STRING" id="218140.BPSY_1714"/>
<dbReference type="InterPro" id="IPR015927">
    <property type="entry name" value="Peptidase_S24_S26A/B/C"/>
</dbReference>
<dbReference type="NCBIfam" id="NF007621">
    <property type="entry name" value="PRK10276.1"/>
    <property type="match status" value="1"/>
</dbReference>
<feature type="domain" description="Peptidase S24/S26A/S26B/S26C" evidence="9">
    <location>
        <begin position="38"/>
        <end position="152"/>
    </location>
</feature>
<comment type="caution">
    <text evidence="10">The sequence shown here is derived from an EMBL/GenBank/DDBJ whole genome shotgun (WGS) entry which is preliminary data.</text>
</comment>
<dbReference type="GeneID" id="98300907"/>
<keyword evidence="2" id="KW-0227">DNA damage</keyword>
<proteinExistence type="inferred from homology"/>
<dbReference type="EC" id="3.4.21.88" evidence="10"/>
<evidence type="ECO:0000313" key="10">
    <source>
        <dbReference type="EMBL" id="KFI81306.1"/>
    </source>
</evidence>
<feature type="compositionally biased region" description="Polar residues" evidence="8">
    <location>
        <begin position="161"/>
        <end position="173"/>
    </location>
</feature>
<dbReference type="Proteomes" id="UP000029050">
    <property type="component" value="Unassembled WGS sequence"/>
</dbReference>
<dbReference type="SUPFAM" id="SSF51306">
    <property type="entry name" value="LexA/Signal peptidase"/>
    <property type="match status" value="1"/>
</dbReference>
<dbReference type="InterPro" id="IPR039418">
    <property type="entry name" value="LexA-like"/>
</dbReference>
<keyword evidence="5" id="KW-0234">DNA repair</keyword>
<evidence type="ECO:0000256" key="5">
    <source>
        <dbReference type="ARBA" id="ARBA00023204"/>
    </source>
</evidence>
<reference evidence="10 11" key="1">
    <citation type="submission" date="2014-03" db="EMBL/GenBank/DDBJ databases">
        <title>Genomics of Bifidobacteria.</title>
        <authorList>
            <person name="Ventura M."/>
            <person name="Milani C."/>
            <person name="Lugli G.A."/>
        </authorList>
    </citation>
    <scope>NUCLEOTIDE SEQUENCE [LARGE SCALE GENOMIC DNA]</scope>
    <source>
        <strain evidence="10 11">LMG 21775</strain>
    </source>
</reference>
<dbReference type="eggNOG" id="COG1974">
    <property type="taxonomic scope" value="Bacteria"/>
</dbReference>
<dbReference type="Gene3D" id="2.10.109.10">
    <property type="entry name" value="Umud Fragment, subunit A"/>
    <property type="match status" value="1"/>
</dbReference>
<dbReference type="GO" id="GO:0009432">
    <property type="term" value="P:SOS response"/>
    <property type="evidence" value="ECO:0007669"/>
    <property type="project" value="UniProtKB-KW"/>
</dbReference>
<keyword evidence="11" id="KW-1185">Reference proteome</keyword>
<organism evidence="10 11">
    <name type="scientific">Bifidobacterium psychraerophilum</name>
    <dbReference type="NCBI Taxonomy" id="218140"/>
    <lineage>
        <taxon>Bacteria</taxon>
        <taxon>Bacillati</taxon>
        <taxon>Actinomycetota</taxon>
        <taxon>Actinomycetes</taxon>
        <taxon>Bifidobacteriales</taxon>
        <taxon>Bifidobacteriaceae</taxon>
        <taxon>Bifidobacterium</taxon>
    </lineage>
</organism>